<dbReference type="InterPro" id="IPR000100">
    <property type="entry name" value="RNase_P"/>
</dbReference>
<dbReference type="Pfam" id="PF00825">
    <property type="entry name" value="Ribonuclease_P"/>
    <property type="match status" value="1"/>
</dbReference>
<proteinExistence type="predicted"/>
<reference evidence="6 7" key="1">
    <citation type="submission" date="2017-05" db="EMBL/GenBank/DDBJ databases">
        <authorList>
            <person name="Song R."/>
            <person name="Chenine A.L."/>
            <person name="Ruprecht R.M."/>
        </authorList>
    </citation>
    <scope>NUCLEOTIDE SEQUENCE [LARGE SCALE GENOMIC DNA]</scope>
    <source>
        <strain evidence="6 7">DSM 26136</strain>
    </source>
</reference>
<dbReference type="OrthoDB" id="398329at2"/>
<evidence type="ECO:0000256" key="4">
    <source>
        <dbReference type="ARBA" id="ARBA00022801"/>
    </source>
</evidence>
<dbReference type="SUPFAM" id="SSF54211">
    <property type="entry name" value="Ribosomal protein S5 domain 2-like"/>
    <property type="match status" value="1"/>
</dbReference>
<protein>
    <submittedName>
        <fullName evidence="6">Uncharacterized protein</fullName>
    </submittedName>
</protein>
<keyword evidence="3" id="KW-0255">Endonuclease</keyword>
<evidence type="ECO:0000313" key="6">
    <source>
        <dbReference type="EMBL" id="ARU03318.1"/>
    </source>
</evidence>
<dbReference type="KEGG" id="cser:CCO03_00200"/>
<keyword evidence="7" id="KW-1185">Reference proteome</keyword>
<sequence length="142" mass="15683">MRRLKTRAQFQAVLAGQVVARTPHFVLHRLTLGSASTEALEPGPAALLFPTPDAWVGAMLPKRWAKRSVTRHAIKRQIYHRPEWALAAFDGHAHVVRLRSGFSTKAFPSAWSEPLRLAVRQELAQLLQRVSGATPAPVPEAA</sequence>
<dbReference type="InterPro" id="IPR014721">
    <property type="entry name" value="Ribsml_uS5_D2-typ_fold_subgr"/>
</dbReference>
<name>A0A1Y0EIN3_9BURK</name>
<dbReference type="Gene3D" id="3.30.230.10">
    <property type="match status" value="1"/>
</dbReference>
<evidence type="ECO:0000256" key="3">
    <source>
        <dbReference type="ARBA" id="ARBA00022759"/>
    </source>
</evidence>
<keyword evidence="1" id="KW-0819">tRNA processing</keyword>
<evidence type="ECO:0000256" key="1">
    <source>
        <dbReference type="ARBA" id="ARBA00022694"/>
    </source>
</evidence>
<dbReference type="GO" id="GO:0004526">
    <property type="term" value="F:ribonuclease P activity"/>
    <property type="evidence" value="ECO:0007669"/>
    <property type="project" value="InterPro"/>
</dbReference>
<dbReference type="RefSeq" id="WP_087275653.1">
    <property type="nucleotide sequence ID" value="NZ_CP021455.1"/>
</dbReference>
<dbReference type="GO" id="GO:0008033">
    <property type="term" value="P:tRNA processing"/>
    <property type="evidence" value="ECO:0007669"/>
    <property type="project" value="UniProtKB-KW"/>
</dbReference>
<dbReference type="InterPro" id="IPR020568">
    <property type="entry name" value="Ribosomal_Su5_D2-typ_SF"/>
</dbReference>
<organism evidence="6 7">
    <name type="scientific">Comamonas serinivorans</name>
    <dbReference type="NCBI Taxonomy" id="1082851"/>
    <lineage>
        <taxon>Bacteria</taxon>
        <taxon>Pseudomonadati</taxon>
        <taxon>Pseudomonadota</taxon>
        <taxon>Betaproteobacteria</taxon>
        <taxon>Burkholderiales</taxon>
        <taxon>Comamonadaceae</taxon>
        <taxon>Comamonas</taxon>
    </lineage>
</organism>
<evidence type="ECO:0000256" key="2">
    <source>
        <dbReference type="ARBA" id="ARBA00022722"/>
    </source>
</evidence>
<dbReference type="EMBL" id="CP021455">
    <property type="protein sequence ID" value="ARU03318.1"/>
    <property type="molecule type" value="Genomic_DNA"/>
</dbReference>
<keyword evidence="2" id="KW-0540">Nuclease</keyword>
<dbReference type="GO" id="GO:0000049">
    <property type="term" value="F:tRNA binding"/>
    <property type="evidence" value="ECO:0007669"/>
    <property type="project" value="InterPro"/>
</dbReference>
<evidence type="ECO:0000313" key="7">
    <source>
        <dbReference type="Proteomes" id="UP000196138"/>
    </source>
</evidence>
<dbReference type="Proteomes" id="UP000196138">
    <property type="component" value="Chromosome"/>
</dbReference>
<keyword evidence="5" id="KW-0694">RNA-binding</keyword>
<dbReference type="AlphaFoldDB" id="A0A1Y0EIN3"/>
<evidence type="ECO:0000256" key="5">
    <source>
        <dbReference type="ARBA" id="ARBA00022884"/>
    </source>
</evidence>
<accession>A0A1Y0EIN3</accession>
<gene>
    <name evidence="6" type="ORF">CCO03_00200</name>
</gene>
<keyword evidence="4" id="KW-0378">Hydrolase</keyword>